<feature type="compositionally biased region" description="Basic residues" evidence="4">
    <location>
        <begin position="174"/>
        <end position="184"/>
    </location>
</feature>
<evidence type="ECO:0000313" key="7">
    <source>
        <dbReference type="Proteomes" id="UP000188320"/>
    </source>
</evidence>
<dbReference type="AlphaFoldDB" id="A0A1R1PMF3"/>
<dbReference type="GO" id="GO:0003723">
    <property type="term" value="F:RNA binding"/>
    <property type="evidence" value="ECO:0007669"/>
    <property type="project" value="TreeGrafter"/>
</dbReference>
<dbReference type="InterPro" id="IPR021131">
    <property type="entry name" value="Ribosomal_uL15/eL18"/>
</dbReference>
<feature type="compositionally biased region" description="Basic and acidic residues" evidence="4">
    <location>
        <begin position="163"/>
        <end position="173"/>
    </location>
</feature>
<dbReference type="PROSITE" id="PS01106">
    <property type="entry name" value="RIBOSOMAL_L18E"/>
    <property type="match status" value="1"/>
</dbReference>
<evidence type="ECO:0000313" key="6">
    <source>
        <dbReference type="EMBL" id="OMH82150.1"/>
    </source>
</evidence>
<dbReference type="GO" id="GO:0006412">
    <property type="term" value="P:translation"/>
    <property type="evidence" value="ECO:0007669"/>
    <property type="project" value="InterPro"/>
</dbReference>
<dbReference type="GO" id="GO:0003735">
    <property type="term" value="F:structural constituent of ribosome"/>
    <property type="evidence" value="ECO:0007669"/>
    <property type="project" value="InterPro"/>
</dbReference>
<dbReference type="Pfam" id="PF17135">
    <property type="entry name" value="Ribosomal_L18"/>
    <property type="match status" value="1"/>
</dbReference>
<dbReference type="InterPro" id="IPR000039">
    <property type="entry name" value="Ribosomal_eL18"/>
</dbReference>
<dbReference type="InterPro" id="IPR021132">
    <property type="entry name" value="Ribosomal_eL18/eL18-A/B/_CS"/>
</dbReference>
<dbReference type="OrthoDB" id="6353017at2759"/>
<feature type="region of interest" description="Disordered" evidence="4">
    <location>
        <begin position="144"/>
        <end position="184"/>
    </location>
</feature>
<dbReference type="InterPro" id="IPR036227">
    <property type="entry name" value="Ribosomal_uL15/eL18_sf"/>
</dbReference>
<comment type="caution">
    <text evidence="6">The sequence shown here is derived from an EMBL/GenBank/DDBJ whole genome shotgun (WGS) entry which is preliminary data.</text>
</comment>
<dbReference type="PANTHER" id="PTHR10934:SF2">
    <property type="entry name" value="LARGE RIBOSOMAL SUBUNIT PROTEIN EL18"/>
    <property type="match status" value="1"/>
</dbReference>
<accession>A0A1R1PMF3</accession>
<dbReference type="FunFam" id="3.100.10.10:FF:000001">
    <property type="entry name" value="60S ribosomal protein L18"/>
    <property type="match status" value="1"/>
</dbReference>
<keyword evidence="3" id="KW-0687">Ribonucleoprotein</keyword>
<keyword evidence="2 6" id="KW-0689">Ribosomal protein</keyword>
<evidence type="ECO:0000256" key="2">
    <source>
        <dbReference type="ARBA" id="ARBA00022980"/>
    </source>
</evidence>
<dbReference type="SUPFAM" id="SSF52080">
    <property type="entry name" value="Ribosomal proteins L15p and L18e"/>
    <property type="match status" value="1"/>
</dbReference>
<evidence type="ECO:0000256" key="3">
    <source>
        <dbReference type="ARBA" id="ARBA00023274"/>
    </source>
</evidence>
<comment type="similarity">
    <text evidence="1">Belongs to the eukaryotic ribosomal protein eL18 family.</text>
</comment>
<sequence length="184" mass="20622">MGIDLVRRNNRNKRRVAPKSENVYLGLLVKLYRFLARRTDSDFNKVVLKRLFMSKMHRPPMSVSKLASHAQGDKILVLVGTVTDDIRSFEVPKMTVAALRFTKTARARIVEAGGECLTLDQLAVRSPTGANTILLRGKRTAREANKHFGPAPGVPKSSTKPYIESKGRKFEKARGRRSSRGYKA</sequence>
<dbReference type="Gene3D" id="3.100.10.10">
    <property type="match status" value="1"/>
</dbReference>
<evidence type="ECO:0000259" key="5">
    <source>
        <dbReference type="Pfam" id="PF17135"/>
    </source>
</evidence>
<dbReference type="EMBL" id="LSSK01000729">
    <property type="protein sequence ID" value="OMH82150.1"/>
    <property type="molecule type" value="Genomic_DNA"/>
</dbReference>
<evidence type="ECO:0000256" key="1">
    <source>
        <dbReference type="ARBA" id="ARBA00006815"/>
    </source>
</evidence>
<reference evidence="7" key="1">
    <citation type="submission" date="2017-01" db="EMBL/GenBank/DDBJ databases">
        <authorList>
            <person name="Wang Y."/>
            <person name="White M."/>
            <person name="Kvist S."/>
            <person name="Moncalvo J.-M."/>
        </authorList>
    </citation>
    <scope>NUCLEOTIDE SEQUENCE [LARGE SCALE GENOMIC DNA]</scope>
    <source>
        <strain evidence="7">COL-18-3</strain>
    </source>
</reference>
<name>A0A1R1PMF3_ZANCU</name>
<protein>
    <submittedName>
        <fullName evidence="6">60S ribosomal protein L18-3</fullName>
    </submittedName>
</protein>
<proteinExistence type="inferred from homology"/>
<organism evidence="6 7">
    <name type="scientific">Zancudomyces culisetae</name>
    <name type="common">Gut fungus</name>
    <name type="synonym">Smittium culisetae</name>
    <dbReference type="NCBI Taxonomy" id="1213189"/>
    <lineage>
        <taxon>Eukaryota</taxon>
        <taxon>Fungi</taxon>
        <taxon>Fungi incertae sedis</taxon>
        <taxon>Zoopagomycota</taxon>
        <taxon>Kickxellomycotina</taxon>
        <taxon>Harpellomycetes</taxon>
        <taxon>Harpellales</taxon>
        <taxon>Legeriomycetaceae</taxon>
        <taxon>Zancudomyces</taxon>
    </lineage>
</organism>
<keyword evidence="7" id="KW-1185">Reference proteome</keyword>
<gene>
    <name evidence="6" type="ORF">AX774_g4372</name>
</gene>
<evidence type="ECO:0000256" key="4">
    <source>
        <dbReference type="SAM" id="MobiDB-lite"/>
    </source>
</evidence>
<dbReference type="Proteomes" id="UP000188320">
    <property type="component" value="Unassembled WGS sequence"/>
</dbReference>
<dbReference type="PANTHER" id="PTHR10934">
    <property type="entry name" value="60S RIBOSOMAL PROTEIN L18"/>
    <property type="match status" value="1"/>
</dbReference>
<feature type="domain" description="Large ribosomal subunit protein uL15/eL18" evidence="5">
    <location>
        <begin position="2"/>
        <end position="183"/>
    </location>
</feature>
<dbReference type="GO" id="GO:0022625">
    <property type="term" value="C:cytosolic large ribosomal subunit"/>
    <property type="evidence" value="ECO:0007669"/>
    <property type="project" value="TreeGrafter"/>
</dbReference>